<feature type="compositionally biased region" description="Polar residues" evidence="4">
    <location>
        <begin position="472"/>
        <end position="483"/>
    </location>
</feature>
<dbReference type="Gene3D" id="2.40.50.230">
    <property type="entry name" value="Gp5 N-terminal domain"/>
    <property type="match status" value="1"/>
</dbReference>
<organism evidence="7 8">
    <name type="scientific">Enhygromyxa salina</name>
    <dbReference type="NCBI Taxonomy" id="215803"/>
    <lineage>
        <taxon>Bacteria</taxon>
        <taxon>Pseudomonadati</taxon>
        <taxon>Myxococcota</taxon>
        <taxon>Polyangia</taxon>
        <taxon>Nannocystales</taxon>
        <taxon>Nannocystaceae</taxon>
        <taxon>Enhygromyxa</taxon>
    </lineage>
</organism>
<feature type="domain" description="Gp5/Type VI secretion system Vgr protein OB-fold" evidence="5">
    <location>
        <begin position="390"/>
        <end position="459"/>
    </location>
</feature>
<dbReference type="GO" id="GO:0005576">
    <property type="term" value="C:extracellular region"/>
    <property type="evidence" value="ECO:0007669"/>
    <property type="project" value="UniProtKB-SubCell"/>
</dbReference>
<sequence length="760" mass="82021">MTDRLPPVEYRVEFNDGPTSEWQLLSFELSEQLNGSSELTVELASETLPELSELLGAGLELELHRSQMPSHAAFGVVLGVDLLGHAEHRGIVRVHAVSAFDLAGQRQHTRIWQDVSVLDIVAEVLDAAFADYGRSHRCEVSTRGIAPRSYCVQYRESDRDFVCRLLEEEGINYYFDHDRDAGHEVLVLCETNDQYLAAENVDGGPSFPLISKSPDLAELESLQSLEWDQRVTSTTALRRDYDWRHPAELLTSEKGAEGDERGLVRRVYVHGHQRFERDEVERRAGDLVEALARAGSVARAESNAVALRPGLQFSTDAHDADGAPQDYVVIGVRHHGGPASAGSLADDQVIYANEIECVPLTRAIRPLPRTPKPRTRGPQTATVVGDGEIHVDKHGRIQVQFHWEEQPSYAADASCWVRVAQSWAGPSWGTQFIPRVGMEVVVEFLDGNPDRPLVTGCVYNGDHEPPFALPDNATQSGWRTDSSPGGGGSNELRFEDAAGAEEIYVHGQKDWRVEINNDTSISTVHDETISVGNDRSKSVGNDQRERVGNDKSIVVANNHDETIGAAMTLAVGTDQDLTIGANQTITVVANNTETIGANMTQTIGASATQIVGANNTVKVGGLMAVTVEGVLNTAVGGLMMENVDGLKAVKVGGMSTEVVTGDQSLSAANISSAAKSDISMSAGEQLLAEAKKHVAVSSEDTIGAAAKTRFVVEAGDEFTVKCGDSSLTLKKNGAVMIKGKKVSIKGSDEIKLVGGKIHNN</sequence>
<dbReference type="EMBL" id="PVNK01000165">
    <property type="protein sequence ID" value="PRP96564.1"/>
    <property type="molecule type" value="Genomic_DNA"/>
</dbReference>
<dbReference type="Proteomes" id="UP000237968">
    <property type="component" value="Unassembled WGS sequence"/>
</dbReference>
<feature type="domain" description="Gp5/Type VI secretion system Vgr C-terminal trimerisation" evidence="6">
    <location>
        <begin position="476"/>
        <end position="587"/>
    </location>
</feature>
<evidence type="ECO:0000259" key="5">
    <source>
        <dbReference type="Pfam" id="PF04717"/>
    </source>
</evidence>
<evidence type="ECO:0000256" key="2">
    <source>
        <dbReference type="ARBA" id="ARBA00005558"/>
    </source>
</evidence>
<dbReference type="InterPro" id="IPR006533">
    <property type="entry name" value="T6SS_Vgr_RhsGE"/>
</dbReference>
<comment type="subcellular location">
    <subcellularLocation>
        <location evidence="1">Secreted</location>
    </subcellularLocation>
</comment>
<dbReference type="PANTHER" id="PTHR32305:SF15">
    <property type="entry name" value="PROTEIN RHSA-RELATED"/>
    <property type="match status" value="1"/>
</dbReference>
<feature type="region of interest" description="Disordered" evidence="4">
    <location>
        <begin position="468"/>
        <end position="492"/>
    </location>
</feature>
<protein>
    <submittedName>
        <fullName evidence="7">Phage-related baseplate assembly protein</fullName>
    </submittedName>
</protein>
<gene>
    <name evidence="7" type="ORF">ENSA5_36400</name>
</gene>
<dbReference type="InterPro" id="IPR006531">
    <property type="entry name" value="Gp5/Vgr_OB"/>
</dbReference>
<evidence type="ECO:0000256" key="1">
    <source>
        <dbReference type="ARBA" id="ARBA00004613"/>
    </source>
</evidence>
<dbReference type="AlphaFoldDB" id="A0A2S9XUQ4"/>
<dbReference type="SUPFAM" id="SSF69255">
    <property type="entry name" value="gp5 N-terminal domain-like"/>
    <property type="match status" value="1"/>
</dbReference>
<dbReference type="InterPro" id="IPR037026">
    <property type="entry name" value="Vgr_OB-fold_dom_sf"/>
</dbReference>
<accession>A0A2S9XUQ4</accession>
<dbReference type="Pfam" id="PF22178">
    <property type="entry name" value="Gp5_trimer_C"/>
    <property type="match status" value="1"/>
</dbReference>
<keyword evidence="8" id="KW-1185">Reference proteome</keyword>
<dbReference type="RefSeq" id="WP_106392979.1">
    <property type="nucleotide sequence ID" value="NZ_PVNK01000165.1"/>
</dbReference>
<dbReference type="InterPro" id="IPR054030">
    <property type="entry name" value="Gp5_Vgr_C"/>
</dbReference>
<dbReference type="PANTHER" id="PTHR32305">
    <property type="match status" value="1"/>
</dbReference>
<name>A0A2S9XUQ4_9BACT</name>
<comment type="similarity">
    <text evidence="2">Belongs to the VgrG protein family.</text>
</comment>
<dbReference type="SUPFAM" id="SSF69349">
    <property type="entry name" value="Phage fibre proteins"/>
    <property type="match status" value="2"/>
</dbReference>
<reference evidence="7 8" key="1">
    <citation type="submission" date="2018-03" db="EMBL/GenBank/DDBJ databases">
        <title>Draft Genome Sequences of the Obligatory Marine Myxobacteria Enhygromyxa salina SWB005.</title>
        <authorList>
            <person name="Poehlein A."/>
            <person name="Moghaddam J.A."/>
            <person name="Harms H."/>
            <person name="Alanjari M."/>
            <person name="Koenig G.M."/>
            <person name="Daniel R."/>
            <person name="Schaeberle T.F."/>
        </authorList>
    </citation>
    <scope>NUCLEOTIDE SEQUENCE [LARGE SCALE GENOMIC DNA]</scope>
    <source>
        <strain evidence="7 8">SWB005</strain>
    </source>
</reference>
<keyword evidence="3" id="KW-0964">Secreted</keyword>
<dbReference type="InterPro" id="IPR017847">
    <property type="entry name" value="T6SS_RhsGE_Vgr_subset"/>
</dbReference>
<dbReference type="Pfam" id="PF04717">
    <property type="entry name" value="Phage_base_V"/>
    <property type="match status" value="1"/>
</dbReference>
<evidence type="ECO:0000256" key="4">
    <source>
        <dbReference type="SAM" id="MobiDB-lite"/>
    </source>
</evidence>
<dbReference type="Gene3D" id="2.30.110.50">
    <property type="match status" value="1"/>
</dbReference>
<proteinExistence type="inferred from homology"/>
<dbReference type="Pfam" id="PF05954">
    <property type="entry name" value="Phage_GPD"/>
    <property type="match status" value="1"/>
</dbReference>
<dbReference type="Gene3D" id="3.55.50.10">
    <property type="entry name" value="Baseplate protein-like domains"/>
    <property type="match status" value="1"/>
</dbReference>
<dbReference type="NCBIfam" id="TIGR03361">
    <property type="entry name" value="VI_Rhs_Vgr"/>
    <property type="match status" value="1"/>
</dbReference>
<comment type="caution">
    <text evidence="7">The sequence shown here is derived from an EMBL/GenBank/DDBJ whole genome shotgun (WGS) entry which is preliminary data.</text>
</comment>
<dbReference type="Gene3D" id="4.10.220.110">
    <property type="match status" value="1"/>
</dbReference>
<evidence type="ECO:0000313" key="7">
    <source>
        <dbReference type="EMBL" id="PRP96564.1"/>
    </source>
</evidence>
<evidence type="ECO:0000256" key="3">
    <source>
        <dbReference type="ARBA" id="ARBA00022525"/>
    </source>
</evidence>
<evidence type="ECO:0000259" key="6">
    <source>
        <dbReference type="Pfam" id="PF22178"/>
    </source>
</evidence>
<dbReference type="NCBIfam" id="TIGR01646">
    <property type="entry name" value="vgr_GE"/>
    <property type="match status" value="1"/>
</dbReference>
<evidence type="ECO:0000313" key="8">
    <source>
        <dbReference type="Proteomes" id="UP000237968"/>
    </source>
</evidence>
<dbReference type="SUPFAM" id="SSF69279">
    <property type="entry name" value="Phage tail proteins"/>
    <property type="match status" value="2"/>
</dbReference>
<dbReference type="InterPro" id="IPR050708">
    <property type="entry name" value="T6SS_VgrG/RHS"/>
</dbReference>
<dbReference type="OrthoDB" id="5482463at2"/>